<evidence type="ECO:0000313" key="3">
    <source>
        <dbReference type="EMBL" id="ERK71924.1"/>
    </source>
</evidence>
<dbReference type="HOGENOM" id="CLU_1340043_0_0_11"/>
<reference evidence="3 4" key="1">
    <citation type="submission" date="2013-08" db="EMBL/GenBank/DDBJ databases">
        <authorList>
            <person name="Weinstock G."/>
            <person name="Sodergren E."/>
            <person name="Wylie T."/>
            <person name="Fulton L."/>
            <person name="Fulton R."/>
            <person name="Fronick C."/>
            <person name="O'Laughlin M."/>
            <person name="Godfrey J."/>
            <person name="Miner T."/>
            <person name="Herter B."/>
            <person name="Appelbaum E."/>
            <person name="Cordes M."/>
            <person name="Lek S."/>
            <person name="Wollam A."/>
            <person name="Pepin K.H."/>
            <person name="Palsikar V.B."/>
            <person name="Mitreva M."/>
            <person name="Wilson R.K."/>
        </authorList>
    </citation>
    <scope>NUCLEOTIDE SEQUENCE [LARGE SCALE GENOMIC DNA]</scope>
    <source>
        <strain evidence="3 4">ATCC 14665</strain>
    </source>
</reference>
<organism evidence="3 4">
    <name type="scientific">Leifsonia aquatica ATCC 14665</name>
    <dbReference type="NCBI Taxonomy" id="1358026"/>
    <lineage>
        <taxon>Bacteria</taxon>
        <taxon>Bacillati</taxon>
        <taxon>Actinomycetota</taxon>
        <taxon>Actinomycetes</taxon>
        <taxon>Micrococcales</taxon>
        <taxon>Microbacteriaceae</taxon>
        <taxon>Leifsonia</taxon>
    </lineage>
</organism>
<dbReference type="InterPro" id="IPR050819">
    <property type="entry name" value="Tripeptidyl-peptidase_I"/>
</dbReference>
<dbReference type="InterPro" id="IPR036852">
    <property type="entry name" value="Peptidase_S8/S53_dom_sf"/>
</dbReference>
<dbReference type="Gene3D" id="3.40.50.200">
    <property type="entry name" value="Peptidase S8/S53 domain"/>
    <property type="match status" value="1"/>
</dbReference>
<dbReference type="GO" id="GO:0004252">
    <property type="term" value="F:serine-type endopeptidase activity"/>
    <property type="evidence" value="ECO:0007669"/>
    <property type="project" value="InterPro"/>
</dbReference>
<dbReference type="RefSeq" id="WP_021759906.1">
    <property type="nucleotide sequence ID" value="NZ_KI272074.1"/>
</dbReference>
<evidence type="ECO:0000313" key="4">
    <source>
        <dbReference type="Proteomes" id="UP000016605"/>
    </source>
</evidence>
<name>U2RTP2_LEIAQ</name>
<proteinExistence type="predicted"/>
<dbReference type="SUPFAM" id="SSF52743">
    <property type="entry name" value="Subtilisin-like"/>
    <property type="match status" value="1"/>
</dbReference>
<dbReference type="PANTHER" id="PTHR14218:SF15">
    <property type="entry name" value="TRIPEPTIDYL-PEPTIDASE 1"/>
    <property type="match status" value="1"/>
</dbReference>
<dbReference type="InterPro" id="IPR030400">
    <property type="entry name" value="Sedolisin_dom"/>
</dbReference>
<protein>
    <recommendedName>
        <fullName evidence="2">Peptidase S53 domain-containing protein</fullName>
    </recommendedName>
</protein>
<dbReference type="Proteomes" id="UP000016605">
    <property type="component" value="Unassembled WGS sequence"/>
</dbReference>
<dbReference type="GO" id="GO:0006508">
    <property type="term" value="P:proteolysis"/>
    <property type="evidence" value="ECO:0007669"/>
    <property type="project" value="InterPro"/>
</dbReference>
<feature type="non-terminal residue" evidence="3">
    <location>
        <position position="1"/>
    </location>
</feature>
<feature type="region of interest" description="Disordered" evidence="1">
    <location>
        <begin position="78"/>
        <end position="102"/>
    </location>
</feature>
<evidence type="ECO:0000256" key="1">
    <source>
        <dbReference type="SAM" id="MobiDB-lite"/>
    </source>
</evidence>
<gene>
    <name evidence="3" type="ORF">N136_01729</name>
</gene>
<comment type="caution">
    <text evidence="3">The sequence shown here is derived from an EMBL/GenBank/DDBJ whole genome shotgun (WGS) entry which is preliminary data.</text>
</comment>
<dbReference type="CDD" id="cd04056">
    <property type="entry name" value="Peptidases_S53"/>
    <property type="match status" value="1"/>
</dbReference>
<dbReference type="AlphaFoldDB" id="U2RTP2"/>
<feature type="compositionally biased region" description="Gly residues" evidence="1">
    <location>
        <begin position="78"/>
        <end position="99"/>
    </location>
</feature>
<dbReference type="EMBL" id="AWVQ01000208">
    <property type="protein sequence ID" value="ERK71924.1"/>
    <property type="molecule type" value="Genomic_DNA"/>
</dbReference>
<dbReference type="PANTHER" id="PTHR14218">
    <property type="entry name" value="PROTEASE S8 TRIPEPTIDYL PEPTIDASE I CLN2"/>
    <property type="match status" value="1"/>
</dbReference>
<feature type="domain" description="Peptidase S53" evidence="2">
    <location>
        <begin position="1"/>
        <end position="204"/>
    </location>
</feature>
<evidence type="ECO:0000259" key="2">
    <source>
        <dbReference type="PROSITE" id="PS51695"/>
    </source>
</evidence>
<dbReference type="PATRIC" id="fig|1358026.3.peg.1484"/>
<dbReference type="GO" id="GO:0008240">
    <property type="term" value="F:tripeptidyl-peptidase activity"/>
    <property type="evidence" value="ECO:0007669"/>
    <property type="project" value="TreeGrafter"/>
</dbReference>
<sequence>VAAGDDGSSDRVGDGAAHVDFPASSPHALACGGTRLEANGSTGAVSSETVWNNGTGGGATGGGVSAVFPLPSWQGGVGVPSGAGGADAGGSANGPGGRGVPDVSAVADPQTGYRVRVDGKDTVIGGTSAVAPLWAALVARIVQKTGRPLGLAQPALYDSVRAGQVAAGFRDITQGDNGAYTATTGWDACTGLGVPDGARLLGAL</sequence>
<accession>U2RTP2</accession>
<dbReference type="PROSITE" id="PS51695">
    <property type="entry name" value="SEDOLISIN"/>
    <property type="match status" value="1"/>
</dbReference>